<dbReference type="Proteomes" id="UP000215199">
    <property type="component" value="Unassembled WGS sequence"/>
</dbReference>
<feature type="transmembrane region" description="Helical" evidence="1">
    <location>
        <begin position="99"/>
        <end position="122"/>
    </location>
</feature>
<feature type="transmembrane region" description="Helical" evidence="1">
    <location>
        <begin position="149"/>
        <end position="181"/>
    </location>
</feature>
<evidence type="ECO:0000313" key="3">
    <source>
        <dbReference type="Proteomes" id="UP000215199"/>
    </source>
</evidence>
<comment type="caution">
    <text evidence="2">The sequence shown here is derived from an EMBL/GenBank/DDBJ whole genome shotgun (WGS) entry which is preliminary data.</text>
</comment>
<dbReference type="RefSeq" id="WP_093953873.1">
    <property type="nucleotide sequence ID" value="NZ_NMUL01000069.1"/>
</dbReference>
<organism evidence="2 3">
    <name type="scientific">Amycolatopsis vastitatis</name>
    <dbReference type="NCBI Taxonomy" id="1905142"/>
    <lineage>
        <taxon>Bacteria</taxon>
        <taxon>Bacillati</taxon>
        <taxon>Actinomycetota</taxon>
        <taxon>Actinomycetes</taxon>
        <taxon>Pseudonocardiales</taxon>
        <taxon>Pseudonocardiaceae</taxon>
        <taxon>Amycolatopsis</taxon>
    </lineage>
</organism>
<keyword evidence="1" id="KW-1133">Transmembrane helix</keyword>
<evidence type="ECO:0000313" key="2">
    <source>
        <dbReference type="EMBL" id="OXM59870.1"/>
    </source>
</evidence>
<feature type="transmembrane region" description="Helical" evidence="1">
    <location>
        <begin position="12"/>
        <end position="45"/>
    </location>
</feature>
<gene>
    <name evidence="2" type="ORF">CF165_45690</name>
</gene>
<keyword evidence="1" id="KW-0812">Transmembrane</keyword>
<evidence type="ECO:0008006" key="4">
    <source>
        <dbReference type="Google" id="ProtNLM"/>
    </source>
</evidence>
<keyword evidence="1" id="KW-0472">Membrane</keyword>
<keyword evidence="3" id="KW-1185">Reference proteome</keyword>
<sequence>MSTLTRYRSLGLLAEVLFVGVLVCVASVFVVTALAAAAAGSVVLTEVVADGRTPTVRRFFGEFRAALAHPVAVLAPAGLLLVGGVDVVAVLGGLPGGRAFGAVLGVVLGALLAAGLRGAAAWRPGRGWPEVLAAAGRETVLDWRGSAGLVTAIVVVAVVVGQAPAFAVVAPGLLVLAAVAVRARERR</sequence>
<dbReference type="EMBL" id="NMUL01000069">
    <property type="protein sequence ID" value="OXM59870.1"/>
    <property type="molecule type" value="Genomic_DNA"/>
</dbReference>
<accession>A0A229SM48</accession>
<proteinExistence type="predicted"/>
<feature type="transmembrane region" description="Helical" evidence="1">
    <location>
        <begin position="65"/>
        <end position="92"/>
    </location>
</feature>
<protein>
    <recommendedName>
        <fullName evidence="4">Poxvirus protein I5</fullName>
    </recommendedName>
</protein>
<evidence type="ECO:0000256" key="1">
    <source>
        <dbReference type="SAM" id="Phobius"/>
    </source>
</evidence>
<name>A0A229SM48_9PSEU</name>
<reference evidence="3" key="1">
    <citation type="submission" date="2017-07" db="EMBL/GenBank/DDBJ databases">
        <title>Comparative genome mining reveals phylogenetic distribution patterns of secondary metabolites in Amycolatopsis.</title>
        <authorList>
            <person name="Adamek M."/>
            <person name="Alanjary M."/>
            <person name="Sales-Ortells H."/>
            <person name="Goodfellow M."/>
            <person name="Bull A.T."/>
            <person name="Kalinowski J."/>
            <person name="Ziemert N."/>
        </authorList>
    </citation>
    <scope>NUCLEOTIDE SEQUENCE [LARGE SCALE GENOMIC DNA]</scope>
    <source>
        <strain evidence="3">H5</strain>
    </source>
</reference>
<dbReference type="AlphaFoldDB" id="A0A229SM48"/>